<evidence type="ECO:0000256" key="1">
    <source>
        <dbReference type="ARBA" id="ARBA00004651"/>
    </source>
</evidence>
<feature type="transmembrane region" description="Helical" evidence="13">
    <location>
        <begin position="718"/>
        <end position="740"/>
    </location>
</feature>
<feature type="transmembrane region" description="Helical" evidence="13">
    <location>
        <begin position="558"/>
        <end position="577"/>
    </location>
</feature>
<dbReference type="CDD" id="cd06366">
    <property type="entry name" value="PBP1_GABAb_receptor"/>
    <property type="match status" value="1"/>
</dbReference>
<dbReference type="Proteomes" id="UP000887567">
    <property type="component" value="Unplaced"/>
</dbReference>
<dbReference type="PRINTS" id="PR01177">
    <property type="entry name" value="GABAB1RECPTR"/>
</dbReference>
<evidence type="ECO:0000256" key="6">
    <source>
        <dbReference type="ARBA" id="ARBA00023040"/>
    </source>
</evidence>
<evidence type="ECO:0000256" key="4">
    <source>
        <dbReference type="ARBA" id="ARBA00022729"/>
    </source>
</evidence>
<evidence type="ECO:0000256" key="10">
    <source>
        <dbReference type="ARBA" id="ARBA00023224"/>
    </source>
</evidence>
<accession>A0A913YG57</accession>
<dbReference type="GO" id="GO:0004965">
    <property type="term" value="F:G protein-coupled GABA receptor activity"/>
    <property type="evidence" value="ECO:0007669"/>
    <property type="project" value="InterPro"/>
</dbReference>
<feature type="transmembrane region" description="Helical" evidence="13">
    <location>
        <begin position="655"/>
        <end position="675"/>
    </location>
</feature>
<dbReference type="PRINTS" id="PR01176">
    <property type="entry name" value="GABABRECEPTR"/>
</dbReference>
<evidence type="ECO:0000256" key="9">
    <source>
        <dbReference type="ARBA" id="ARBA00023180"/>
    </source>
</evidence>
<dbReference type="SUPFAM" id="SSF53822">
    <property type="entry name" value="Periplasmic binding protein-like I"/>
    <property type="match status" value="1"/>
</dbReference>
<dbReference type="GO" id="GO:0007214">
    <property type="term" value="P:gamma-aminobutyric acid signaling pathway"/>
    <property type="evidence" value="ECO:0007669"/>
    <property type="project" value="TreeGrafter"/>
</dbReference>
<dbReference type="InterPro" id="IPR002455">
    <property type="entry name" value="GPCR3_GABA-B"/>
</dbReference>
<keyword evidence="8" id="KW-0675">Receptor</keyword>
<feature type="transmembrane region" description="Helical" evidence="13">
    <location>
        <begin position="524"/>
        <end position="546"/>
    </location>
</feature>
<dbReference type="PROSITE" id="PS50259">
    <property type="entry name" value="G_PROTEIN_RECEP_F3_4"/>
    <property type="match status" value="1"/>
</dbReference>
<reference evidence="15" key="1">
    <citation type="submission" date="2022-11" db="UniProtKB">
        <authorList>
            <consortium name="EnsemblMetazoa"/>
        </authorList>
    </citation>
    <scope>IDENTIFICATION</scope>
</reference>
<keyword evidence="5 13" id="KW-1133">Transmembrane helix</keyword>
<dbReference type="PROSITE" id="PS00981">
    <property type="entry name" value="G_PROTEIN_RECEP_F3_3"/>
    <property type="match status" value="1"/>
</dbReference>
<feature type="transmembrane region" description="Helical" evidence="13">
    <location>
        <begin position="695"/>
        <end position="712"/>
    </location>
</feature>
<feature type="transmembrane region" description="Helical" evidence="13">
    <location>
        <begin position="598"/>
        <end position="619"/>
    </location>
</feature>
<dbReference type="GO" id="GO:0038039">
    <property type="term" value="C:G protein-coupled receptor heterodimeric complex"/>
    <property type="evidence" value="ECO:0007669"/>
    <property type="project" value="TreeGrafter"/>
</dbReference>
<comment type="subcellular location">
    <subcellularLocation>
        <location evidence="1">Cell membrane</location>
        <topology evidence="1">Multi-pass membrane protein</topology>
    </subcellularLocation>
</comment>
<keyword evidence="4" id="KW-0732">Signal</keyword>
<keyword evidence="7 13" id="KW-0472">Membrane</keyword>
<dbReference type="PANTHER" id="PTHR10519:SF20">
    <property type="entry name" value="G-PROTEIN COUPLED RECEPTOR 156-RELATED"/>
    <property type="match status" value="1"/>
</dbReference>
<evidence type="ECO:0000256" key="11">
    <source>
        <dbReference type="ARBA" id="ARBA00073785"/>
    </source>
</evidence>
<protein>
    <recommendedName>
        <fullName evidence="11">Gamma-aminobutyric acid type B receptor subunit 2</fullName>
    </recommendedName>
</protein>
<dbReference type="RefSeq" id="XP_028514003.1">
    <property type="nucleotide sequence ID" value="XM_028658202.1"/>
</dbReference>
<feature type="domain" description="G-protein coupled receptors family 3 profile" evidence="14">
    <location>
        <begin position="483"/>
        <end position="743"/>
    </location>
</feature>
<evidence type="ECO:0000313" key="15">
    <source>
        <dbReference type="EnsemblMetazoa" id="XP_028514003.1"/>
    </source>
</evidence>
<evidence type="ECO:0000256" key="13">
    <source>
        <dbReference type="SAM" id="Phobius"/>
    </source>
</evidence>
<dbReference type="AlphaFoldDB" id="A0A913YG57"/>
<proteinExistence type="predicted"/>
<evidence type="ECO:0000256" key="3">
    <source>
        <dbReference type="ARBA" id="ARBA00022692"/>
    </source>
</evidence>
<evidence type="ECO:0000256" key="5">
    <source>
        <dbReference type="ARBA" id="ARBA00022989"/>
    </source>
</evidence>
<keyword evidence="10" id="KW-0807">Transducer</keyword>
<dbReference type="Pfam" id="PF01094">
    <property type="entry name" value="ANF_receptor"/>
    <property type="match status" value="1"/>
</dbReference>
<dbReference type="EnsemblMetazoa" id="XM_028658202.1">
    <property type="protein sequence ID" value="XP_028514003.1"/>
    <property type="gene ID" value="LOC110236042"/>
</dbReference>
<feature type="region of interest" description="Disordered" evidence="12">
    <location>
        <begin position="805"/>
        <end position="834"/>
    </location>
</feature>
<dbReference type="OrthoDB" id="2150267at2759"/>
<evidence type="ECO:0000259" key="14">
    <source>
        <dbReference type="PROSITE" id="PS50259"/>
    </source>
</evidence>
<dbReference type="InterPro" id="IPR017978">
    <property type="entry name" value="GPCR_3_C"/>
</dbReference>
<feature type="transmembrane region" description="Helical" evidence="13">
    <location>
        <begin position="481"/>
        <end position="504"/>
    </location>
</feature>
<keyword evidence="9" id="KW-0325">Glycoprotein</keyword>
<evidence type="ECO:0000256" key="2">
    <source>
        <dbReference type="ARBA" id="ARBA00022475"/>
    </source>
</evidence>
<dbReference type="PANTHER" id="PTHR10519">
    <property type="entry name" value="GABA-B RECEPTOR"/>
    <property type="match status" value="1"/>
</dbReference>
<keyword evidence="2" id="KW-1003">Cell membrane</keyword>
<evidence type="ECO:0000256" key="8">
    <source>
        <dbReference type="ARBA" id="ARBA00023170"/>
    </source>
</evidence>
<evidence type="ECO:0000313" key="16">
    <source>
        <dbReference type="Proteomes" id="UP000887567"/>
    </source>
</evidence>
<evidence type="ECO:0000256" key="12">
    <source>
        <dbReference type="SAM" id="MobiDB-lite"/>
    </source>
</evidence>
<keyword evidence="16" id="KW-1185">Reference proteome</keyword>
<keyword evidence="3 13" id="KW-0812">Transmembrane</keyword>
<dbReference type="Pfam" id="PF00003">
    <property type="entry name" value="7tm_3"/>
    <property type="match status" value="1"/>
</dbReference>
<dbReference type="InterPro" id="IPR028082">
    <property type="entry name" value="Peripla_BP_I"/>
</dbReference>
<evidence type="ECO:0000256" key="7">
    <source>
        <dbReference type="ARBA" id="ARBA00023136"/>
    </source>
</evidence>
<dbReference type="GeneID" id="110236042"/>
<dbReference type="OMA" id="EPQKIMI"/>
<dbReference type="InterPro" id="IPR017979">
    <property type="entry name" value="GPCR_3_CS"/>
</dbReference>
<dbReference type="FunFam" id="3.40.50.2300:FF:000063">
    <property type="entry name" value="Gamma-aminobutyric acid type B receptor subunit"/>
    <property type="match status" value="1"/>
</dbReference>
<name>A0A913YG57_EXADI</name>
<dbReference type="Gene3D" id="3.40.50.2300">
    <property type="match status" value="2"/>
</dbReference>
<dbReference type="CDD" id="cd15047">
    <property type="entry name" value="7tmC_GABA-B-like"/>
    <property type="match status" value="1"/>
</dbReference>
<keyword evidence="6" id="KW-0297">G-protein coupled receptor</keyword>
<sequence length="834" mass="94975">MNEGSFALPIACTSSFNQFKVNTTKRIFTYEIIYHTAMNHVNIIAIIILVIPVSGKQPLFIGGFFPMSSMNNGPDWTGGNGIQPAAEIAIEHVNNRGVLRDYELKMDWNDTKGSQGWTEHLLFKFISTPPRKVMFLGAGYSKCSTVMAAMAGLKPWRIPQISYSSTSPQLSDKTIYPYFYRTIPDDTSFNKPRITLLQTYNWTNVAILYHDVGIHRAAVEHLQEEMKKEGIHEIAVEGFRDSASSHMASLKKKDARIIFGNFFGQGARRVFCEAYKREMYGPRYLWLLLGYIEKNWWLEKDDAIECTAEQMLAAANYHLATDYLWQARDNLKTVSGKTVKQFFQEYNSRVPVKRRDDHSSYAYDAVWAMALALNRTLTKMPEIRLDQLAYGQNQTIDLLIEELDNSSFTGITGPVAFTDKRNRAGDTRITQFIGGKHIQVGLYVNKLKKINWTGYNPIVWQGDSPPADRMQRMYKIQSTSLILYVFMIVVSSLCIIVALFFLWFNTKHRQIRFIKMSSPNLNNVIILGCIVNYISVVTFGLDGGLVNTGYDVICASRAWVLSLGFSLAYGAMFSKTWRVHTIFTNRKLKGKIVKDHHLFAVVFALVLIDVSYLTIWQVLDPLRRSLYITKRDTQNLDMEVISQIEYCESVATYKWLGILFAYKGLLLLFGAFLAWETRKVTITALNDSKHIGFSVYNVFVLCVVGAPMSLALKHQPDASFAIVSTIIIFATSLTIGFVFIPKVTELRKLMTVGGDTINRVERTFTVESLGHQQHISTINTQTYRELQECKNLLAQKEQEIKDLRKRLNTYQPSSSSQEDHIKQEPSKTPPPNIS</sequence>
<dbReference type="InterPro" id="IPR001828">
    <property type="entry name" value="ANF_lig-bd_rcpt"/>
</dbReference>
<organism evidence="15 16">
    <name type="scientific">Exaiptasia diaphana</name>
    <name type="common">Tropical sea anemone</name>
    <name type="synonym">Aiptasia pulchella</name>
    <dbReference type="NCBI Taxonomy" id="2652724"/>
    <lineage>
        <taxon>Eukaryota</taxon>
        <taxon>Metazoa</taxon>
        <taxon>Cnidaria</taxon>
        <taxon>Anthozoa</taxon>
        <taxon>Hexacorallia</taxon>
        <taxon>Actiniaria</taxon>
        <taxon>Aiptasiidae</taxon>
        <taxon>Exaiptasia</taxon>
    </lineage>
</organism>